<dbReference type="GO" id="GO:0016787">
    <property type="term" value="F:hydrolase activity"/>
    <property type="evidence" value="ECO:0007669"/>
    <property type="project" value="UniProtKB-KW"/>
</dbReference>
<feature type="region of interest" description="Disordered" evidence="7">
    <location>
        <begin position="134"/>
        <end position="154"/>
    </location>
</feature>
<dbReference type="PANTHER" id="PTHR42693">
    <property type="entry name" value="ARYLSULFATASE FAMILY MEMBER"/>
    <property type="match status" value="1"/>
</dbReference>
<dbReference type="AlphaFoldDB" id="A0ABD5YXW1"/>
<dbReference type="Pfam" id="PF16347">
    <property type="entry name" value="SGSH_C"/>
    <property type="match status" value="1"/>
</dbReference>
<dbReference type="SUPFAM" id="SSF53649">
    <property type="entry name" value="Alkaline phosphatase-like"/>
    <property type="match status" value="1"/>
</dbReference>
<dbReference type="EMBL" id="JBHTAX010000006">
    <property type="protein sequence ID" value="MFC7192904.1"/>
    <property type="molecule type" value="Genomic_DNA"/>
</dbReference>
<evidence type="ECO:0000313" key="10">
    <source>
        <dbReference type="Proteomes" id="UP001596417"/>
    </source>
</evidence>
<name>A0ABD5YXW1_9EURY</name>
<dbReference type="RefSeq" id="WP_390206885.1">
    <property type="nucleotide sequence ID" value="NZ_JBHTAX010000006.1"/>
</dbReference>
<dbReference type="GO" id="GO:0046872">
    <property type="term" value="F:metal ion binding"/>
    <property type="evidence" value="ECO:0007669"/>
    <property type="project" value="UniProtKB-KW"/>
</dbReference>
<dbReference type="PANTHER" id="PTHR42693:SF42">
    <property type="entry name" value="ARYLSULFATASE G"/>
    <property type="match status" value="1"/>
</dbReference>
<feature type="domain" description="N-sulphoglucosamine sulphohydrolase C-terminal" evidence="8">
    <location>
        <begin position="17"/>
        <end position="129"/>
    </location>
</feature>
<proteinExistence type="inferred from homology"/>
<accession>A0ABD5YXW1</accession>
<dbReference type="InterPro" id="IPR017850">
    <property type="entry name" value="Alkaline_phosphatase_core_sf"/>
</dbReference>
<evidence type="ECO:0000313" key="9">
    <source>
        <dbReference type="EMBL" id="MFC7192904.1"/>
    </source>
</evidence>
<dbReference type="InterPro" id="IPR032506">
    <property type="entry name" value="SGSH_C"/>
</dbReference>
<reference evidence="9 10" key="1">
    <citation type="journal article" date="2019" name="Int. J. Syst. Evol. Microbiol.">
        <title>The Global Catalogue of Microorganisms (GCM) 10K type strain sequencing project: providing services to taxonomists for standard genome sequencing and annotation.</title>
        <authorList>
            <consortium name="The Broad Institute Genomics Platform"/>
            <consortium name="The Broad Institute Genome Sequencing Center for Infectious Disease"/>
            <person name="Wu L."/>
            <person name="Ma J."/>
        </authorList>
    </citation>
    <scope>NUCLEOTIDE SEQUENCE [LARGE SCALE GENOMIC DNA]</scope>
    <source>
        <strain evidence="9 10">RDMS1</strain>
    </source>
</reference>
<evidence type="ECO:0000256" key="3">
    <source>
        <dbReference type="ARBA" id="ARBA00022723"/>
    </source>
</evidence>
<evidence type="ECO:0000256" key="7">
    <source>
        <dbReference type="SAM" id="MobiDB-lite"/>
    </source>
</evidence>
<keyword evidence="4" id="KW-0732">Signal</keyword>
<keyword evidence="10" id="KW-1185">Reference proteome</keyword>
<sequence>MRWPGVTDQPGAPDLCETPVTTPDIYPTLLGAAGVDSPGDQTLDGVDLRPLFDGKTLDREAIFWHYPHYGNQGGTPASAVRAGDWKLVEFFEDDHVELYHLGEDVREQRNLADHRSEKVDELRRRLREWRDDVDASLPTENPEYETWTDRAGFD</sequence>
<evidence type="ECO:0000256" key="5">
    <source>
        <dbReference type="ARBA" id="ARBA00022801"/>
    </source>
</evidence>
<keyword evidence="3" id="KW-0479">Metal-binding</keyword>
<keyword evidence="5" id="KW-0378">Hydrolase</keyword>
<comment type="similarity">
    <text evidence="2">Belongs to the sulfatase family.</text>
</comment>
<gene>
    <name evidence="9" type="ORF">ACFQL7_25940</name>
</gene>
<evidence type="ECO:0000256" key="4">
    <source>
        <dbReference type="ARBA" id="ARBA00022729"/>
    </source>
</evidence>
<evidence type="ECO:0000256" key="2">
    <source>
        <dbReference type="ARBA" id="ARBA00008779"/>
    </source>
</evidence>
<evidence type="ECO:0000256" key="1">
    <source>
        <dbReference type="ARBA" id="ARBA00001913"/>
    </source>
</evidence>
<protein>
    <submittedName>
        <fullName evidence="9">Sulfatase/phosphatase domain-containing protein</fullName>
    </submittedName>
</protein>
<evidence type="ECO:0000259" key="8">
    <source>
        <dbReference type="Pfam" id="PF16347"/>
    </source>
</evidence>
<dbReference type="InterPro" id="IPR050738">
    <property type="entry name" value="Sulfatase"/>
</dbReference>
<keyword evidence="6" id="KW-0106">Calcium</keyword>
<dbReference type="Gene3D" id="3.40.720.10">
    <property type="entry name" value="Alkaline Phosphatase, subunit A"/>
    <property type="match status" value="1"/>
</dbReference>
<comment type="caution">
    <text evidence="9">The sequence shown here is derived from an EMBL/GenBank/DDBJ whole genome shotgun (WGS) entry which is preliminary data.</text>
</comment>
<comment type="cofactor">
    <cofactor evidence="1">
        <name>Ca(2+)</name>
        <dbReference type="ChEBI" id="CHEBI:29108"/>
    </cofactor>
</comment>
<dbReference type="Proteomes" id="UP001596417">
    <property type="component" value="Unassembled WGS sequence"/>
</dbReference>
<organism evidence="9 10">
    <name type="scientific">Halocatena marina</name>
    <dbReference type="NCBI Taxonomy" id="2934937"/>
    <lineage>
        <taxon>Archaea</taxon>
        <taxon>Methanobacteriati</taxon>
        <taxon>Methanobacteriota</taxon>
        <taxon>Stenosarchaea group</taxon>
        <taxon>Halobacteria</taxon>
        <taxon>Halobacteriales</taxon>
        <taxon>Natronomonadaceae</taxon>
        <taxon>Halocatena</taxon>
    </lineage>
</organism>
<evidence type="ECO:0000256" key="6">
    <source>
        <dbReference type="ARBA" id="ARBA00022837"/>
    </source>
</evidence>